<protein>
    <recommendedName>
        <fullName evidence="1">DNA-directed DNA polymerase</fullName>
        <ecNumber evidence="1">2.7.7.7</ecNumber>
    </recommendedName>
</protein>
<dbReference type="PANTHER" id="PTHR34388:SF1">
    <property type="entry name" value="DNA POLYMERASE III SUBUNIT DELTA"/>
    <property type="match status" value="1"/>
</dbReference>
<dbReference type="EMBL" id="SNYW01000008">
    <property type="protein sequence ID" value="TDQ81973.1"/>
    <property type="molecule type" value="Genomic_DNA"/>
</dbReference>
<evidence type="ECO:0000256" key="5">
    <source>
        <dbReference type="ARBA" id="ARBA00022932"/>
    </source>
</evidence>
<dbReference type="AlphaFoldDB" id="A0A4R6WM93"/>
<organism evidence="9 10">
    <name type="scientific">Dongia mobilis</name>
    <dbReference type="NCBI Taxonomy" id="578943"/>
    <lineage>
        <taxon>Bacteria</taxon>
        <taxon>Pseudomonadati</taxon>
        <taxon>Pseudomonadota</taxon>
        <taxon>Alphaproteobacteria</taxon>
        <taxon>Rhodospirillales</taxon>
        <taxon>Dongiaceae</taxon>
        <taxon>Dongia</taxon>
    </lineage>
</organism>
<dbReference type="OrthoDB" id="9804983at2"/>
<name>A0A4R6WM93_9PROT</name>
<dbReference type="SUPFAM" id="SSF52540">
    <property type="entry name" value="P-loop containing nucleoside triphosphate hydrolases"/>
    <property type="match status" value="1"/>
</dbReference>
<accession>A0A4R6WM93</accession>
<dbReference type="RefSeq" id="WP_133613301.1">
    <property type="nucleotide sequence ID" value="NZ_SNYW01000008.1"/>
</dbReference>
<dbReference type="Gene3D" id="1.10.8.60">
    <property type="match status" value="1"/>
</dbReference>
<evidence type="ECO:0000313" key="10">
    <source>
        <dbReference type="Proteomes" id="UP000295783"/>
    </source>
</evidence>
<dbReference type="InterPro" id="IPR027417">
    <property type="entry name" value="P-loop_NTPase"/>
</dbReference>
<keyword evidence="2" id="KW-0808">Transferase</keyword>
<keyword evidence="3" id="KW-0548">Nucleotidyltransferase</keyword>
<evidence type="ECO:0000256" key="8">
    <source>
        <dbReference type="SAM" id="Coils"/>
    </source>
</evidence>
<keyword evidence="5" id="KW-0239">DNA-directed DNA polymerase</keyword>
<evidence type="ECO:0000256" key="3">
    <source>
        <dbReference type="ARBA" id="ARBA00022695"/>
    </source>
</evidence>
<dbReference type="Gene3D" id="1.20.272.10">
    <property type="match status" value="1"/>
</dbReference>
<evidence type="ECO:0000313" key="9">
    <source>
        <dbReference type="EMBL" id="TDQ81973.1"/>
    </source>
</evidence>
<dbReference type="GO" id="GO:0009360">
    <property type="term" value="C:DNA polymerase III complex"/>
    <property type="evidence" value="ECO:0007669"/>
    <property type="project" value="TreeGrafter"/>
</dbReference>
<gene>
    <name evidence="9" type="ORF">A8950_1793</name>
</gene>
<evidence type="ECO:0000256" key="4">
    <source>
        <dbReference type="ARBA" id="ARBA00022705"/>
    </source>
</evidence>
<evidence type="ECO:0000256" key="1">
    <source>
        <dbReference type="ARBA" id="ARBA00012417"/>
    </source>
</evidence>
<keyword evidence="4" id="KW-0235">DNA replication</keyword>
<evidence type="ECO:0000256" key="7">
    <source>
        <dbReference type="ARBA" id="ARBA00049244"/>
    </source>
</evidence>
<comment type="catalytic activity">
    <reaction evidence="7">
        <text>DNA(n) + a 2'-deoxyribonucleoside 5'-triphosphate = DNA(n+1) + diphosphate</text>
        <dbReference type="Rhea" id="RHEA:22508"/>
        <dbReference type="Rhea" id="RHEA-COMP:17339"/>
        <dbReference type="Rhea" id="RHEA-COMP:17340"/>
        <dbReference type="ChEBI" id="CHEBI:33019"/>
        <dbReference type="ChEBI" id="CHEBI:61560"/>
        <dbReference type="ChEBI" id="CHEBI:173112"/>
        <dbReference type="EC" id="2.7.7.7"/>
    </reaction>
</comment>
<dbReference type="NCBIfam" id="TIGR01128">
    <property type="entry name" value="holA"/>
    <property type="match status" value="1"/>
</dbReference>
<dbReference type="InterPro" id="IPR005790">
    <property type="entry name" value="DNA_polIII_delta"/>
</dbReference>
<evidence type="ECO:0000256" key="6">
    <source>
        <dbReference type="ARBA" id="ARBA00034754"/>
    </source>
</evidence>
<dbReference type="GO" id="GO:0003677">
    <property type="term" value="F:DNA binding"/>
    <property type="evidence" value="ECO:0007669"/>
    <property type="project" value="InterPro"/>
</dbReference>
<keyword evidence="10" id="KW-1185">Reference proteome</keyword>
<comment type="similarity">
    <text evidence="6">Belongs to the DNA polymerase HolA subunit family.</text>
</comment>
<dbReference type="InterPro" id="IPR008921">
    <property type="entry name" value="DNA_pol3_clamp-load_cplx_C"/>
</dbReference>
<dbReference type="GO" id="GO:0003887">
    <property type="term" value="F:DNA-directed DNA polymerase activity"/>
    <property type="evidence" value="ECO:0007669"/>
    <property type="project" value="UniProtKB-KW"/>
</dbReference>
<dbReference type="GO" id="GO:0006261">
    <property type="term" value="P:DNA-templated DNA replication"/>
    <property type="evidence" value="ECO:0007669"/>
    <property type="project" value="TreeGrafter"/>
</dbReference>
<dbReference type="PANTHER" id="PTHR34388">
    <property type="entry name" value="DNA POLYMERASE III SUBUNIT DELTA"/>
    <property type="match status" value="1"/>
</dbReference>
<comment type="caution">
    <text evidence="9">The sequence shown here is derived from an EMBL/GenBank/DDBJ whole genome shotgun (WGS) entry which is preliminary data.</text>
</comment>
<reference evidence="9 10" key="1">
    <citation type="submission" date="2019-03" db="EMBL/GenBank/DDBJ databases">
        <title>Genomic Encyclopedia of Type Strains, Phase III (KMG-III): the genomes of soil and plant-associated and newly described type strains.</title>
        <authorList>
            <person name="Whitman W."/>
        </authorList>
    </citation>
    <scope>NUCLEOTIDE SEQUENCE [LARGE SCALE GENOMIC DNA]</scope>
    <source>
        <strain evidence="9 10">CGMCC 1.7660</strain>
    </source>
</reference>
<feature type="coiled-coil region" evidence="8">
    <location>
        <begin position="302"/>
        <end position="329"/>
    </location>
</feature>
<evidence type="ECO:0000256" key="2">
    <source>
        <dbReference type="ARBA" id="ARBA00022679"/>
    </source>
</evidence>
<dbReference type="Gene3D" id="3.40.50.300">
    <property type="entry name" value="P-loop containing nucleotide triphosphate hydrolases"/>
    <property type="match status" value="1"/>
</dbReference>
<keyword evidence="8" id="KW-0175">Coiled coil</keyword>
<dbReference type="SUPFAM" id="SSF48019">
    <property type="entry name" value="post-AAA+ oligomerization domain-like"/>
    <property type="match status" value="1"/>
</dbReference>
<dbReference type="Proteomes" id="UP000295783">
    <property type="component" value="Unassembled WGS sequence"/>
</dbReference>
<proteinExistence type="inferred from homology"/>
<sequence length="350" mass="38256">MKLERQALERFLRQPGEEVAAVLVFGPDEGMVRERANQMTRAVLGEADDPFRLAEMTGDDIKADPARLSDEAHAIAMMGGRRVVRVSRVADALEPVFAELLAAHRDSRQCLVVAEAGDIGGKSSLKKLFEALPHAGAIACYRDEAADLPALVTAQLRASGLEIARDAVDYLAANLGGDRGVTRSEIDKLILYMGDEKRVTLKDAEACVADQAAVGLDDLCQAVGLGDLRSLERQLDRNLAETHPVLLVKMVSRHFLRLHQVVARMQRGESLDAAMNSLQPRVFWKALEGFKNQCRRWQAGSIAQALLRLAELEAEAMRYHQMAETLIRRGLMEVASLADKGAPGKAAGRS</sequence>
<dbReference type="EC" id="2.7.7.7" evidence="1"/>